<evidence type="ECO:0000313" key="5">
    <source>
        <dbReference type="Proteomes" id="UP000677082"/>
    </source>
</evidence>
<proteinExistence type="inferred from homology"/>
<keyword evidence="5" id="KW-1185">Reference proteome</keyword>
<comment type="caution">
    <text evidence="4">The sequence shown here is derived from an EMBL/GenBank/DDBJ whole genome shotgun (WGS) entry which is preliminary data.</text>
</comment>
<dbReference type="Proteomes" id="UP000677082">
    <property type="component" value="Unassembled WGS sequence"/>
</dbReference>
<feature type="transmembrane region" description="Helical" evidence="2">
    <location>
        <begin position="126"/>
        <end position="144"/>
    </location>
</feature>
<feature type="transmembrane region" description="Helical" evidence="2">
    <location>
        <begin position="71"/>
        <end position="89"/>
    </location>
</feature>
<protein>
    <submittedName>
        <fullName evidence="4">Prepilin peptidase</fullName>
    </submittedName>
</protein>
<dbReference type="InterPro" id="IPR000045">
    <property type="entry name" value="Prepilin_IV_endopep_pep"/>
</dbReference>
<dbReference type="PANTHER" id="PTHR30487">
    <property type="entry name" value="TYPE 4 PREPILIN-LIKE PROTEINS LEADER PEPTIDE-PROCESSING ENZYME"/>
    <property type="match status" value="1"/>
</dbReference>
<evidence type="ECO:0000259" key="3">
    <source>
        <dbReference type="Pfam" id="PF01478"/>
    </source>
</evidence>
<dbReference type="GO" id="GO:0006465">
    <property type="term" value="P:signal peptide processing"/>
    <property type="evidence" value="ECO:0007669"/>
    <property type="project" value="TreeGrafter"/>
</dbReference>
<dbReference type="RefSeq" id="WP_213006101.1">
    <property type="nucleotide sequence ID" value="NZ_BOQN01000023.1"/>
</dbReference>
<keyword evidence="2" id="KW-0812">Transmembrane</keyword>
<feature type="transmembrane region" description="Helical" evidence="2">
    <location>
        <begin position="227"/>
        <end position="245"/>
    </location>
</feature>
<organism evidence="4 5">
    <name type="scientific">Paractinoplanes toevensis</name>
    <dbReference type="NCBI Taxonomy" id="571911"/>
    <lineage>
        <taxon>Bacteria</taxon>
        <taxon>Bacillati</taxon>
        <taxon>Actinomycetota</taxon>
        <taxon>Actinomycetes</taxon>
        <taxon>Micromonosporales</taxon>
        <taxon>Micromonosporaceae</taxon>
        <taxon>Paractinoplanes</taxon>
    </lineage>
</organism>
<name>A0A919W4J3_9ACTN</name>
<keyword evidence="2" id="KW-0472">Membrane</keyword>
<feature type="domain" description="Prepilin type IV endopeptidase peptidase" evidence="3">
    <location>
        <begin position="103"/>
        <end position="218"/>
    </location>
</feature>
<evidence type="ECO:0000256" key="1">
    <source>
        <dbReference type="ARBA" id="ARBA00005801"/>
    </source>
</evidence>
<accession>A0A919W4J3</accession>
<sequence length="248" mass="24746">MNVVATVGIAALGAGIGALLPLPVYRLSAPTGSAAVVGCPHCQESLPARLRGWVGHGACKSCGTPLTTAPWRYVPVAAIVFAMLAWRLPHSSLADSLLLAAWLVFACAGIWLAAIDLRVRRLPTTIVGGAATGSGSLIATAALVSARPGLAVAAGIAAASLGLAHLVLAVLSSGQLGMGDVRLAALCGLLLGPQGWGTVVLGAALSWLLSAAFAGALLAARRVGRESLIPLGPFLITGTLLAVFVTSG</sequence>
<dbReference type="InterPro" id="IPR050882">
    <property type="entry name" value="Prepilin_peptidase/N-MTase"/>
</dbReference>
<feature type="transmembrane region" description="Helical" evidence="2">
    <location>
        <begin position="96"/>
        <end position="114"/>
    </location>
</feature>
<evidence type="ECO:0000256" key="2">
    <source>
        <dbReference type="SAM" id="Phobius"/>
    </source>
</evidence>
<evidence type="ECO:0000313" key="4">
    <source>
        <dbReference type="EMBL" id="GIM90168.1"/>
    </source>
</evidence>
<dbReference type="GO" id="GO:0005886">
    <property type="term" value="C:plasma membrane"/>
    <property type="evidence" value="ECO:0007669"/>
    <property type="project" value="TreeGrafter"/>
</dbReference>
<comment type="similarity">
    <text evidence="1">Belongs to the peptidase A24 family.</text>
</comment>
<dbReference type="Pfam" id="PF01478">
    <property type="entry name" value="Peptidase_A24"/>
    <property type="match status" value="1"/>
</dbReference>
<feature type="transmembrane region" description="Helical" evidence="2">
    <location>
        <begin position="196"/>
        <end position="220"/>
    </location>
</feature>
<reference evidence="4 5" key="1">
    <citation type="submission" date="2021-03" db="EMBL/GenBank/DDBJ databases">
        <title>Whole genome shotgun sequence of Actinoplanes toevensis NBRC 105298.</title>
        <authorList>
            <person name="Komaki H."/>
            <person name="Tamura T."/>
        </authorList>
    </citation>
    <scope>NUCLEOTIDE SEQUENCE [LARGE SCALE GENOMIC DNA]</scope>
    <source>
        <strain evidence="4 5">NBRC 105298</strain>
    </source>
</reference>
<keyword evidence="2" id="KW-1133">Transmembrane helix</keyword>
<dbReference type="AlphaFoldDB" id="A0A919W4J3"/>
<dbReference type="PANTHER" id="PTHR30487:SF0">
    <property type="entry name" value="PREPILIN LEADER PEPTIDASE_N-METHYLTRANSFERASE-RELATED"/>
    <property type="match status" value="1"/>
</dbReference>
<gene>
    <name evidence="4" type="ORF">Ato02nite_019610</name>
</gene>
<dbReference type="GO" id="GO:0004190">
    <property type="term" value="F:aspartic-type endopeptidase activity"/>
    <property type="evidence" value="ECO:0007669"/>
    <property type="project" value="InterPro"/>
</dbReference>
<dbReference type="EMBL" id="BOQN01000023">
    <property type="protein sequence ID" value="GIM90168.1"/>
    <property type="molecule type" value="Genomic_DNA"/>
</dbReference>
<feature type="transmembrane region" description="Helical" evidence="2">
    <location>
        <begin position="151"/>
        <end position="176"/>
    </location>
</feature>